<dbReference type="RefSeq" id="WP_003458729.1">
    <property type="nucleotide sequence ID" value="NC_008261.1"/>
</dbReference>
<organism evidence="1 2">
    <name type="scientific">Clostridium perfringens (strain ATCC 13124 / DSM 756 / JCM 1290 / NCIMB 6125 / NCTC 8237 / Type A)</name>
    <dbReference type="NCBI Taxonomy" id="195103"/>
    <lineage>
        <taxon>Bacteria</taxon>
        <taxon>Bacillati</taxon>
        <taxon>Bacillota</taxon>
        <taxon>Clostridia</taxon>
        <taxon>Eubacteriales</taxon>
        <taxon>Clostridiaceae</taxon>
        <taxon>Clostridium</taxon>
    </lineage>
</organism>
<dbReference type="KEGG" id="cpf:CPF_2066"/>
<protein>
    <submittedName>
        <fullName evidence="1">Uncharacterized protein</fullName>
    </submittedName>
</protein>
<keyword evidence="2" id="KW-1185">Reference proteome</keyword>
<sequence length="101" mass="11962">MRKAVYVEGNEKKIILANCITKSEYEKIYKKNLVCPIDGCKAKLGFREVKKQRDGKYFYTLPNNKHVDGCPYKIQKKKRRVRRKIDNNLSEDFSQISFEIL</sequence>
<reference evidence="1 2" key="1">
    <citation type="journal article" date="2006" name="Genome Res.">
        <title>Skewed genomic variability in strains of the toxigenic bacterial pathogen, Clostridium perfringens.</title>
        <authorList>
            <person name="Myers G.S."/>
            <person name="Rasko D.A."/>
            <person name="Cheung J.K."/>
            <person name="Ravel J."/>
            <person name="Seshadri R."/>
            <person name="Deboy R.T."/>
            <person name="Ren Q."/>
            <person name="Varga J."/>
            <person name="Awad M.M."/>
            <person name="Brinkac L.M."/>
            <person name="Daugherty S.C."/>
            <person name="Haft D.H."/>
            <person name="Dodson R.J."/>
            <person name="Madupu R."/>
            <person name="Nelson W.C."/>
            <person name="Rosovitz M.J."/>
            <person name="Sullivan S.A."/>
            <person name="Khouri H."/>
            <person name="Dimitrov G.I."/>
            <person name="Watkins K.L."/>
            <person name="Mulligan S."/>
            <person name="Benton J."/>
            <person name="Radune D."/>
            <person name="Fisher D.J."/>
            <person name="Atkins H.S."/>
            <person name="Hiscox T."/>
            <person name="Jost B.H."/>
            <person name="Billington S.J."/>
            <person name="Songer J.G."/>
            <person name="McClane B.A."/>
            <person name="Titball R.W."/>
            <person name="Rood J.I."/>
            <person name="Melville S.B."/>
            <person name="Paulsen I.T."/>
        </authorList>
    </citation>
    <scope>NUCLEOTIDE SEQUENCE [LARGE SCALE GENOMIC DNA]</scope>
    <source>
        <strain evidence="2">ATCC 13124 / DSM 756 / JCM 1290 / NCIMB 6125 / NCTC 8237 / S 107 / Type A</strain>
    </source>
</reference>
<gene>
    <name evidence="1" type="ordered locus">CPF_2066</name>
</gene>
<dbReference type="AlphaFoldDB" id="A0A0H2YS81"/>
<proteinExistence type="predicted"/>
<dbReference type="HOGENOM" id="CLU_2286626_0_0_9"/>
<dbReference type="EMBL" id="CP000246">
    <property type="protein sequence ID" value="ABG83892.1"/>
    <property type="molecule type" value="Genomic_DNA"/>
</dbReference>
<dbReference type="Proteomes" id="UP000001823">
    <property type="component" value="Chromosome"/>
</dbReference>
<evidence type="ECO:0000313" key="1">
    <source>
        <dbReference type="EMBL" id="ABG83892.1"/>
    </source>
</evidence>
<dbReference type="STRING" id="195103.CPF_2066"/>
<accession>A0A0H2YS81</accession>
<dbReference type="eggNOG" id="ENOG5030BZU">
    <property type="taxonomic scope" value="Bacteria"/>
</dbReference>
<dbReference type="GeneID" id="93001653"/>
<evidence type="ECO:0000313" key="2">
    <source>
        <dbReference type="Proteomes" id="UP000001823"/>
    </source>
</evidence>
<dbReference type="PaxDb" id="195103-CPF_2066"/>
<name>A0A0H2YS81_CLOP1</name>